<dbReference type="Proteomes" id="UP000237481">
    <property type="component" value="Unassembled WGS sequence"/>
</dbReference>
<dbReference type="EMBL" id="PKSG01000542">
    <property type="protein sequence ID" value="POR34310.1"/>
    <property type="molecule type" value="Genomic_DNA"/>
</dbReference>
<dbReference type="STRING" id="94208.A0A2S4KVV9"/>
<reference evidence="2 3" key="1">
    <citation type="submission" date="2018-01" db="EMBL/GenBank/DDBJ databases">
        <title>Harnessing the power of phylogenomics to disentangle the directionality and signatures of interkingdom host jumping in the parasitic fungal genus Tolypocladium.</title>
        <authorList>
            <person name="Quandt C.A."/>
            <person name="Patterson W."/>
            <person name="Spatafora J.W."/>
        </authorList>
    </citation>
    <scope>NUCLEOTIDE SEQUENCE [LARGE SCALE GENOMIC DNA]</scope>
    <source>
        <strain evidence="2 3">NRBC 100945</strain>
    </source>
</reference>
<keyword evidence="3" id="KW-1185">Reference proteome</keyword>
<name>A0A2S4KVV9_9HYPO</name>
<proteinExistence type="predicted"/>
<evidence type="ECO:0000256" key="1">
    <source>
        <dbReference type="SAM" id="MobiDB-lite"/>
    </source>
</evidence>
<sequence>MSVPTRRTPYNSHSSSPIYDFELPFDPNGLRRNAMARGFSREEADVFAHLALMKLREAMANKTDGEPVTALEVAEAIKQHAIDEVEKNKVKQQEMLEQGVNLAEDMDDEELDDFLEPDEDCDDGMDLRVAEKESMERTTKRFKFSDDGLEEYFGTDEDPYGISKNMDDLSLSLKHHGMDLITAICQRLELAVELAKHLRPEDMLKLYSISRSFHDALDGHLLSSVRQVIAYAAPESGRVFSFRLYRRHLVPDPAGRTWAEQFDPRVARMYGYTMQQVRSVPGIKYLQLVLVRDRCCREIVAMMARNGHRMPPGMFETLLRLWLLMDVPTSLQRRSMLRNRALWPDVDLYNAQMFIVKLGMHFNDPVFGPLTYDIPNLILGFRGLYFLWQVLMRKKFTCAEEILDAKVRYDFDIRADHWGDDLFESDVFGVPFRLVGRGHTEGWGTGRDHLLRPDELIPIEAVVRGLHLDEHLMHMMTWGFFDWETGENLVPSEEEMYISDEEETLAHMDTGEFWQRKHALKKRWATLTAEQQRKIRADDADDQLRALAWAAEQPTGIDGIDDDYNGERIPTLDDEINRGCIIRPPARRNDKETRPAAPSPHDRENWAAFVNEALRGVAPEVQGDEKLRALAFHNYPATDVDADWDWEAWLEQEEEDRAQAGK</sequence>
<feature type="non-terminal residue" evidence="2">
    <location>
        <position position="662"/>
    </location>
</feature>
<organism evidence="2 3">
    <name type="scientific">Tolypocladium paradoxum</name>
    <dbReference type="NCBI Taxonomy" id="94208"/>
    <lineage>
        <taxon>Eukaryota</taxon>
        <taxon>Fungi</taxon>
        <taxon>Dikarya</taxon>
        <taxon>Ascomycota</taxon>
        <taxon>Pezizomycotina</taxon>
        <taxon>Sordariomycetes</taxon>
        <taxon>Hypocreomycetidae</taxon>
        <taxon>Hypocreales</taxon>
        <taxon>Ophiocordycipitaceae</taxon>
        <taxon>Tolypocladium</taxon>
    </lineage>
</organism>
<evidence type="ECO:0000313" key="3">
    <source>
        <dbReference type="Proteomes" id="UP000237481"/>
    </source>
</evidence>
<dbReference type="AlphaFoldDB" id="A0A2S4KVV9"/>
<gene>
    <name evidence="2" type="ORF">TPAR_05507</name>
</gene>
<protein>
    <submittedName>
        <fullName evidence="2">Uncharacterized protein</fullName>
    </submittedName>
</protein>
<feature type="region of interest" description="Disordered" evidence="1">
    <location>
        <begin position="584"/>
        <end position="604"/>
    </location>
</feature>
<evidence type="ECO:0000313" key="2">
    <source>
        <dbReference type="EMBL" id="POR34310.1"/>
    </source>
</evidence>
<accession>A0A2S4KVV9</accession>
<comment type="caution">
    <text evidence="2">The sequence shown here is derived from an EMBL/GenBank/DDBJ whole genome shotgun (WGS) entry which is preliminary data.</text>
</comment>
<feature type="compositionally biased region" description="Basic and acidic residues" evidence="1">
    <location>
        <begin position="587"/>
        <end position="604"/>
    </location>
</feature>
<dbReference type="OrthoDB" id="4966at2759"/>